<dbReference type="InterPro" id="IPR052895">
    <property type="entry name" value="HetReg/Transcr_Mod"/>
</dbReference>
<dbReference type="InterPro" id="IPR010730">
    <property type="entry name" value="HET"/>
</dbReference>
<gene>
    <name evidence="2" type="ORF">FHL15_000240</name>
</gene>
<feature type="domain" description="Heterokaryon incompatibility" evidence="1">
    <location>
        <begin position="106"/>
        <end position="241"/>
    </location>
</feature>
<evidence type="ECO:0000313" key="3">
    <source>
        <dbReference type="Proteomes" id="UP000319160"/>
    </source>
</evidence>
<dbReference type="AlphaFoldDB" id="A0A553IFC1"/>
<sequence>MGRFPSRKKYRPPWQRWNYNRKHPRNQTGCSESLCSSCSSSQTSSGVDDHDEKLGIKADADALEPYSYSKLAGEDTIRILRLLPGQVSDPIQVRVQHVSMSTEQDYIAVSYAWGDRMALRTIICEGKRIQIPISLCRALTHMRRPLHPIHLWVDAICINQKDEVEKSRQVRRMRNIFMKAKKVSVWLGQDIRQSAKDVFQTMDAMIKQDFQTVPSPEDLFWRDVERLFRTKWFGRLWCLQEVILAADANVQWGTEVAPWKTVGETAKWIRSCPVQLLRRSAMRGANNAHLMYMLGDDLKQNKLVSFLELLALSWKFESSDRRDKIYGLLGVPTTDADPSSGDIFMQPDYTTGDAEVYRRCAFEIIQKTQSLRLLLHVQMTDYEDQCWNDLPSWVPRWHRYIHLMMVPSEQVSSFSACAALPYFPPRIEDNTLFAQGRKLSQVRRVCYDPWNLDYDENPEAVVICAWTQYLASSFAYKTNDEMLKAWCLVLTAGKDWNGELVDNTQLHLADMGAYLRNSDSSWLMDLPEIPGAEAGDGYRFDLALRNACQGRKLLLTDDSYIGLGPEFTQEDDLVCLLSGLVMPIILRPKDKGYQVVGEAYVHGIMFGEASGKPGNNVSTELEEFQLH</sequence>
<reference evidence="3" key="1">
    <citation type="submission" date="2019-06" db="EMBL/GenBank/DDBJ databases">
        <title>Draft genome sequence of the griseofulvin-producing fungus Xylaria cubensis strain G536.</title>
        <authorList>
            <person name="Mead M.E."/>
            <person name="Raja H.A."/>
            <person name="Steenwyk J.L."/>
            <person name="Knowles S.L."/>
            <person name="Oberlies N.H."/>
            <person name="Rokas A."/>
        </authorList>
    </citation>
    <scope>NUCLEOTIDE SEQUENCE [LARGE SCALE GENOMIC DNA]</scope>
    <source>
        <strain evidence="3">G536</strain>
    </source>
</reference>
<protein>
    <recommendedName>
        <fullName evidence="1">Heterokaryon incompatibility domain-containing protein</fullName>
    </recommendedName>
</protein>
<dbReference type="PANTHER" id="PTHR24148:SF64">
    <property type="entry name" value="HETEROKARYON INCOMPATIBILITY DOMAIN-CONTAINING PROTEIN"/>
    <property type="match status" value="1"/>
</dbReference>
<name>A0A553IFC1_9PEZI</name>
<dbReference type="EMBL" id="VFLP01000001">
    <property type="protein sequence ID" value="TRX98898.1"/>
    <property type="molecule type" value="Genomic_DNA"/>
</dbReference>
<dbReference type="STRING" id="2512241.A0A553IFC1"/>
<evidence type="ECO:0000259" key="1">
    <source>
        <dbReference type="Pfam" id="PF06985"/>
    </source>
</evidence>
<dbReference type="Pfam" id="PF26639">
    <property type="entry name" value="Het-6_barrel"/>
    <property type="match status" value="1"/>
</dbReference>
<organism evidence="2 3">
    <name type="scientific">Xylaria flabelliformis</name>
    <dbReference type="NCBI Taxonomy" id="2512241"/>
    <lineage>
        <taxon>Eukaryota</taxon>
        <taxon>Fungi</taxon>
        <taxon>Dikarya</taxon>
        <taxon>Ascomycota</taxon>
        <taxon>Pezizomycotina</taxon>
        <taxon>Sordariomycetes</taxon>
        <taxon>Xylariomycetidae</taxon>
        <taxon>Xylariales</taxon>
        <taxon>Xylariaceae</taxon>
        <taxon>Xylaria</taxon>
    </lineage>
</organism>
<proteinExistence type="predicted"/>
<keyword evidence="3" id="KW-1185">Reference proteome</keyword>
<dbReference type="PANTHER" id="PTHR24148">
    <property type="entry name" value="ANKYRIN REPEAT DOMAIN-CONTAINING PROTEIN 39 HOMOLOG-RELATED"/>
    <property type="match status" value="1"/>
</dbReference>
<dbReference type="OrthoDB" id="5386682at2759"/>
<accession>A0A553IFC1</accession>
<evidence type="ECO:0000313" key="2">
    <source>
        <dbReference type="EMBL" id="TRX98898.1"/>
    </source>
</evidence>
<dbReference type="Proteomes" id="UP000319160">
    <property type="component" value="Unassembled WGS sequence"/>
</dbReference>
<comment type="caution">
    <text evidence="2">The sequence shown here is derived from an EMBL/GenBank/DDBJ whole genome shotgun (WGS) entry which is preliminary data.</text>
</comment>
<dbReference type="Pfam" id="PF06985">
    <property type="entry name" value="HET"/>
    <property type="match status" value="1"/>
</dbReference>